<proteinExistence type="predicted"/>
<comment type="caution">
    <text evidence="1">The sequence shown here is derived from an EMBL/GenBank/DDBJ whole genome shotgun (WGS) entry which is preliminary data.</text>
</comment>
<name>A0ACB5U200_AMBMO</name>
<reference evidence="1" key="1">
    <citation type="submission" date="2023-04" db="EMBL/GenBank/DDBJ databases">
        <title>Ambrosiozyma monospora NBRC 10751.</title>
        <authorList>
            <person name="Ichikawa N."/>
            <person name="Sato H."/>
            <person name="Tonouchi N."/>
        </authorList>
    </citation>
    <scope>NUCLEOTIDE SEQUENCE</scope>
    <source>
        <strain evidence="1">NBRC 10751</strain>
    </source>
</reference>
<sequence length="276" mass="28207">MKTLSIIKSQDDVDLTSMTWHPVHTSTLTIGGYDGSLSSYDLLKSIDPQTILSSSVNSTSSTTSSTSQFKHKSNHNRTSSSANANFSSSTTTTTSDTTTTSKLIHRIPYAHERAIYTLEYHPLGHMLCTAGADKSMRFWARARPNDKLSFMDSAYTGESWAEKQQSMAIRELAESKPNGSNAHGGLNGNGNGGSGGDGNGSVNGHGSGGSGMAENGDSGNGGSGGSGRIGRVGFGGRDGHGEGDNGGSNGNGDDDDAGSGGIPGFGGGGIPGFSNS</sequence>
<protein>
    <submittedName>
        <fullName evidence="1">Unnamed protein product</fullName>
    </submittedName>
</protein>
<accession>A0ACB5U200</accession>
<dbReference type="EMBL" id="BSXS01011030">
    <property type="protein sequence ID" value="GME99530.1"/>
    <property type="molecule type" value="Genomic_DNA"/>
</dbReference>
<evidence type="ECO:0000313" key="2">
    <source>
        <dbReference type="Proteomes" id="UP001165064"/>
    </source>
</evidence>
<keyword evidence="2" id="KW-1185">Reference proteome</keyword>
<evidence type="ECO:0000313" key="1">
    <source>
        <dbReference type="EMBL" id="GME99530.1"/>
    </source>
</evidence>
<dbReference type="Proteomes" id="UP001165064">
    <property type="component" value="Unassembled WGS sequence"/>
</dbReference>
<organism evidence="1 2">
    <name type="scientific">Ambrosiozyma monospora</name>
    <name type="common">Yeast</name>
    <name type="synonym">Endomycopsis monosporus</name>
    <dbReference type="NCBI Taxonomy" id="43982"/>
    <lineage>
        <taxon>Eukaryota</taxon>
        <taxon>Fungi</taxon>
        <taxon>Dikarya</taxon>
        <taxon>Ascomycota</taxon>
        <taxon>Saccharomycotina</taxon>
        <taxon>Pichiomycetes</taxon>
        <taxon>Pichiales</taxon>
        <taxon>Pichiaceae</taxon>
        <taxon>Ambrosiozyma</taxon>
    </lineage>
</organism>
<gene>
    <name evidence="1" type="ORF">Amon02_001074300</name>
</gene>